<dbReference type="RefSeq" id="WP_066465371.1">
    <property type="nucleotide sequence ID" value="NZ_MATO01000045.1"/>
</dbReference>
<dbReference type="OrthoDB" id="9880863at2"/>
<organism evidence="1 2">
    <name type="scientific">Caryophanon latum</name>
    <dbReference type="NCBI Taxonomy" id="33977"/>
    <lineage>
        <taxon>Bacteria</taxon>
        <taxon>Bacillati</taxon>
        <taxon>Bacillota</taxon>
        <taxon>Bacilli</taxon>
        <taxon>Bacillales</taxon>
        <taxon>Caryophanaceae</taxon>
        <taxon>Caryophanon</taxon>
    </lineage>
</organism>
<reference evidence="1 2" key="1">
    <citation type="submission" date="2016-07" db="EMBL/GenBank/DDBJ databases">
        <title>Caryophanon latum genome sequencing.</title>
        <authorList>
            <person name="Verma A."/>
            <person name="Pal Y."/>
            <person name="Krishnamurthi S."/>
        </authorList>
    </citation>
    <scope>NUCLEOTIDE SEQUENCE [LARGE SCALE GENOMIC DNA]</scope>
    <source>
        <strain evidence="1 2">DSM 14151</strain>
    </source>
</reference>
<gene>
    <name evidence="1" type="ORF">A6K76_02320</name>
</gene>
<evidence type="ECO:0000313" key="1">
    <source>
        <dbReference type="EMBL" id="OCS89167.1"/>
    </source>
</evidence>
<protein>
    <submittedName>
        <fullName evidence="1">Uncharacterized protein</fullName>
    </submittedName>
</protein>
<proteinExistence type="predicted"/>
<dbReference type="Proteomes" id="UP000093482">
    <property type="component" value="Unassembled WGS sequence"/>
</dbReference>
<keyword evidence="2" id="KW-1185">Reference proteome</keyword>
<dbReference type="EMBL" id="MATO01000045">
    <property type="protein sequence ID" value="OCS89167.1"/>
    <property type="molecule type" value="Genomic_DNA"/>
</dbReference>
<dbReference type="AlphaFoldDB" id="A0A1C0YPS0"/>
<accession>A0A1C0YPS0</accession>
<name>A0A1C0YPS0_9BACL</name>
<evidence type="ECO:0000313" key="2">
    <source>
        <dbReference type="Proteomes" id="UP000093482"/>
    </source>
</evidence>
<comment type="caution">
    <text evidence="1">The sequence shown here is derived from an EMBL/GenBank/DDBJ whole genome shotgun (WGS) entry which is preliminary data.</text>
</comment>
<sequence length="205" mass="24598">MRSSLFYLDNDDIARIETYEAFGYFEYMLRFSYQTSLTAKLLLYDVATFLCEREVPIWDKQMMMQHTVTTFFLEQIVVSKRVAKFKVFTEGYFHHALLMSAFYCNCCLDIYDEALQQLSNDEQVLLHEADKINMSILFDKKYQAYESYPKQLIIAQTKVFKTVQQLWQERQSEQYVMQQLSKLADDYRFAKNDMNKSLQGEFYKR</sequence>